<sequence length="1757" mass="191159">MAKSIPRRIIRILLWVLGSVLGLLLLIFLLLQIPAIQQRIGQEVVKIARTTLNTDLGFSRLDIDFPTRVVLDDVYLNNPAGDSIARVGELGVGINILALLSSQIQVTDLTLRDVFANVRTTDSTSNIQFLLDFGAPDTTAVAPPPADTTAGGFTLDAAGATFLLENADIYYQDDPVGILIDLVSRRLAGKVNALDLENQVYDLQSIDLEGARVMVGIGEGSQPADTTSAAAALQLLAGRITIQESDLALSMDSMDIATGLPYVNLEGAELALGDSLGFRGELFQLRDFALSLDTPAPPQVGPGLDPNHLALTGVEAEVTDIAYLVDSLHLRLRQLAATEKSGLAVERSEGTVIYTPRFLGLENFLLRTSNSELTSDKTAVAYDFAGGDLADLVARVQLDGQLGLRDVALLAPDLRSVPVVGSNLAQKLSFSVRANGTMADLQLSRIEVDGPGVRVRASGQVANVLDVNRIGGRLYLREFSVVPGPLLPLIPEGMLPAGIDWPQKIIAEGRAEYRNDRLQLNLYAVENRQFGNGLLSRVRTNGVITGVQRYPQTSVDVTLDTLLATRATILAYLPPGSLPEDYSLPDFVRGSGTVSGPLDDLEVNLRLSLPQEQTFASINGNIKNALEVERLSFDLAVSDLAVNVADLRAILPDTLLPANLNLPNLRITNASISGTPTNLTFEVPLNTDNGVWNLAGRYNPEDLDVNVRIQGVRVAELFTGAYRDTLETLNLNPLNITAQVNGRLEPTMLLEVDATIGDDTDGPLADFNALVEDGRYAADFNITHPDFLASGEGFYAIGPDSVASVEATVDLNRIDLQRWDVTEVPLLLDGRLTARSEGLDPYQMLAYARLDSLRLRGEEGSSYVDSLVVRASLDNWDNNITVRSDVLDADLTGRFDPLKTPEKMVQFIIAYWDESLRQPDPVEDGSSLDFTLNLKRPQPLTGGLVNGLTVLTPFQATLVYRDAQPELLVQLDLREIVFAGLSAQNLRFRAVGDTAGLAWDANWADINYNDQIELGRTVLSGETIEDELRVALKIYAEDDSLRHYLGLIADADADTLTLRLEEEQLLNFETWTAPPDNLIALAGQNLVISDFSLTSGVQSLRAETTEPNDVVITFDDYNLRTPSRLIFSEEEVAAGVVNGTVGLDNVLTNLGIQSDLTIDSLNYLGSTLGNVVAQVSSSDEQTYDVLVALRGGGNEVELNGEVVLNGPVDLVLDAEQLQLTAAEPFSLGYLKNSEGYLSGRIQVGGTLDAPSLDGDLRFNDASLVISLLGERFRLDETPIRFRGQTISFGNDWNIYDSEGGAAQVQGTVEMQSLSDILLDLNVRANNFLAINSGKKDNKDYYGKMFVDATVDIAGTAVRPVVEVTATTSRESEITYVYRIAQQGLVESENVALFAESYRWEDILRPGTQQQLDSTAALAAGMDLTLDLEVDPELEVTVIIDPVTGQTFVGRANGDLSLRIYPDGRQEATGRVELTEGKYDFIYQNVINKEFIVLPGSNVTFNGDLLNPSLDLRIRHIAETAPLPLVQGVQGETVDVTGLRRSQTFYVDITLKGDLQASNITTDVVYPDDAYGNLGFSSVEDALATLRQDQSRMTTTAFQLLAFGSFNVPLLDASGGGNNLVATSLNNLMGNYLNTFADQLVGFVDLDFGLNSYEDEGGQTQTNLRISLRKALFDDRVIISVDGVAGTAEDELAGTQQTYLDNITAEYLINEDGTFRLKFFNDRDRSNLVGGNVIRFGGRLTFGKDFETIRWFKKDDKQ</sequence>
<dbReference type="GO" id="GO:0009306">
    <property type="term" value="P:protein secretion"/>
    <property type="evidence" value="ECO:0007669"/>
    <property type="project" value="InterPro"/>
</dbReference>
<keyword evidence="8" id="KW-1185">Reference proteome</keyword>
<comment type="subcellular location">
    <subcellularLocation>
        <location evidence="1">Membrane</location>
        <topology evidence="1">Single-pass membrane protein</topology>
    </subcellularLocation>
</comment>
<dbReference type="PANTHER" id="PTHR36985:SF1">
    <property type="entry name" value="TRANSLOCATION AND ASSEMBLY MODULE SUBUNIT TAMB"/>
    <property type="match status" value="1"/>
</dbReference>
<dbReference type="RefSeq" id="WP_187468067.1">
    <property type="nucleotide sequence ID" value="NZ_JACSIT010000147.1"/>
</dbReference>
<name>A0A923PM96_9BACT</name>
<evidence type="ECO:0000256" key="1">
    <source>
        <dbReference type="ARBA" id="ARBA00004167"/>
    </source>
</evidence>
<organism evidence="7 8">
    <name type="scientific">Neolewinella lacunae</name>
    <dbReference type="NCBI Taxonomy" id="1517758"/>
    <lineage>
        <taxon>Bacteria</taxon>
        <taxon>Pseudomonadati</taxon>
        <taxon>Bacteroidota</taxon>
        <taxon>Saprospiria</taxon>
        <taxon>Saprospirales</taxon>
        <taxon>Lewinellaceae</taxon>
        <taxon>Neolewinella</taxon>
    </lineage>
</organism>
<keyword evidence="4 5" id="KW-0472">Membrane</keyword>
<proteinExistence type="predicted"/>
<evidence type="ECO:0000313" key="8">
    <source>
        <dbReference type="Proteomes" id="UP000650081"/>
    </source>
</evidence>
<feature type="transmembrane region" description="Helical" evidence="5">
    <location>
        <begin position="12"/>
        <end position="31"/>
    </location>
</feature>
<dbReference type="Pfam" id="PF04357">
    <property type="entry name" value="TamB"/>
    <property type="match status" value="1"/>
</dbReference>
<reference evidence="7" key="1">
    <citation type="submission" date="2020-08" db="EMBL/GenBank/DDBJ databases">
        <title>Lewinella bacteria from marine environments.</title>
        <authorList>
            <person name="Zhong Y."/>
        </authorList>
    </citation>
    <scope>NUCLEOTIDE SEQUENCE</scope>
    <source>
        <strain evidence="7">KCTC 42187</strain>
    </source>
</reference>
<feature type="domain" description="Translocation and assembly module TamB C-terminal" evidence="6">
    <location>
        <begin position="1296"/>
        <end position="1724"/>
    </location>
</feature>
<keyword evidence="3 5" id="KW-1133">Transmembrane helix</keyword>
<evidence type="ECO:0000256" key="2">
    <source>
        <dbReference type="ARBA" id="ARBA00022692"/>
    </source>
</evidence>
<dbReference type="PANTHER" id="PTHR36985">
    <property type="entry name" value="TRANSLOCATION AND ASSEMBLY MODULE SUBUNIT TAMB"/>
    <property type="match status" value="1"/>
</dbReference>
<evidence type="ECO:0000256" key="3">
    <source>
        <dbReference type="ARBA" id="ARBA00022989"/>
    </source>
</evidence>
<keyword evidence="2 5" id="KW-0812">Transmembrane</keyword>
<protein>
    <submittedName>
        <fullName evidence="7">Translocation/assembly module TamB domain-containing protein</fullName>
    </submittedName>
</protein>
<accession>A0A923PM96</accession>
<evidence type="ECO:0000256" key="5">
    <source>
        <dbReference type="SAM" id="Phobius"/>
    </source>
</evidence>
<evidence type="ECO:0000259" key="6">
    <source>
        <dbReference type="Pfam" id="PF04357"/>
    </source>
</evidence>
<gene>
    <name evidence="7" type="ORF">H9S92_17880</name>
</gene>
<dbReference type="EMBL" id="JACSIT010000147">
    <property type="protein sequence ID" value="MBC6996044.1"/>
    <property type="molecule type" value="Genomic_DNA"/>
</dbReference>
<comment type="caution">
    <text evidence="7">The sequence shown here is derived from an EMBL/GenBank/DDBJ whole genome shotgun (WGS) entry which is preliminary data.</text>
</comment>
<dbReference type="Proteomes" id="UP000650081">
    <property type="component" value="Unassembled WGS sequence"/>
</dbReference>
<dbReference type="GO" id="GO:0005886">
    <property type="term" value="C:plasma membrane"/>
    <property type="evidence" value="ECO:0007669"/>
    <property type="project" value="InterPro"/>
</dbReference>
<evidence type="ECO:0000313" key="7">
    <source>
        <dbReference type="EMBL" id="MBC6996044.1"/>
    </source>
</evidence>
<evidence type="ECO:0000256" key="4">
    <source>
        <dbReference type="ARBA" id="ARBA00023136"/>
    </source>
</evidence>
<dbReference type="InterPro" id="IPR007452">
    <property type="entry name" value="TamB_C"/>
</dbReference>